<comment type="similarity">
    <text evidence="8">Belongs to the insect chemoreceptor superfamily. Gustatory receptor (GR) family.</text>
</comment>
<reference evidence="9 10" key="2">
    <citation type="journal article" date="2010" name="Nucleic Acids Res.">
        <title>BeetleBase in 2010: revisions to provide comprehensive genomic information for Tribolium castaneum.</title>
        <authorList>
            <person name="Kim H.S."/>
            <person name="Murphy T."/>
            <person name="Xia J."/>
            <person name="Caragea D."/>
            <person name="Park Y."/>
            <person name="Beeman R.W."/>
            <person name="Lorenzen M.D."/>
            <person name="Butcher S."/>
            <person name="Manak J.R."/>
            <person name="Brown S.J."/>
        </authorList>
    </citation>
    <scope>GENOME REANNOTATION</scope>
    <source>
        <strain evidence="9 10">Georgia GA2</strain>
    </source>
</reference>
<dbReference type="GO" id="GO:0007165">
    <property type="term" value="P:signal transduction"/>
    <property type="evidence" value="ECO:0007669"/>
    <property type="project" value="UniProtKB-KW"/>
</dbReference>
<dbReference type="GO" id="GO:0050909">
    <property type="term" value="P:sensory perception of taste"/>
    <property type="evidence" value="ECO:0007669"/>
    <property type="project" value="InterPro"/>
</dbReference>
<feature type="transmembrane region" description="Helical" evidence="8">
    <location>
        <begin position="77"/>
        <end position="97"/>
    </location>
</feature>
<evidence type="ECO:0000256" key="4">
    <source>
        <dbReference type="ARBA" id="ARBA00022989"/>
    </source>
</evidence>
<name>D6WBU7_TRICA</name>
<keyword evidence="4 8" id="KW-1133">Transmembrane helix</keyword>
<accession>D6WBU7</accession>
<keyword evidence="10" id="KW-1185">Reference proteome</keyword>
<evidence type="ECO:0000256" key="3">
    <source>
        <dbReference type="ARBA" id="ARBA00022692"/>
    </source>
</evidence>
<feature type="transmembrane region" description="Helical" evidence="8">
    <location>
        <begin position="265"/>
        <end position="289"/>
    </location>
</feature>
<feature type="transmembrane region" description="Helical" evidence="8">
    <location>
        <begin position="345"/>
        <end position="364"/>
    </location>
</feature>
<comment type="function">
    <text evidence="8">Gustatory receptor which mediates acceptance or avoidance behavior, depending on its substrates.</text>
</comment>
<evidence type="ECO:0000313" key="9">
    <source>
        <dbReference type="EMBL" id="EEZ99400.1"/>
    </source>
</evidence>
<dbReference type="HOGENOM" id="CLU_063136_0_0_1"/>
<dbReference type="GO" id="GO:0008049">
    <property type="term" value="P:male courtship behavior"/>
    <property type="evidence" value="ECO:0000318"/>
    <property type="project" value="GO_Central"/>
</dbReference>
<keyword evidence="2 8" id="KW-1003">Cell membrane</keyword>
<evidence type="ECO:0000256" key="6">
    <source>
        <dbReference type="ARBA" id="ARBA00023170"/>
    </source>
</evidence>
<feature type="transmembrane region" description="Helical" evidence="8">
    <location>
        <begin position="136"/>
        <end position="155"/>
    </location>
</feature>
<protein>
    <recommendedName>
        <fullName evidence="8">Gustatory receptor</fullName>
    </recommendedName>
</protein>
<keyword evidence="7 8" id="KW-0807">Transducer</keyword>
<organism evidence="9 10">
    <name type="scientific">Tribolium castaneum</name>
    <name type="common">Red flour beetle</name>
    <dbReference type="NCBI Taxonomy" id="7070"/>
    <lineage>
        <taxon>Eukaryota</taxon>
        <taxon>Metazoa</taxon>
        <taxon>Ecdysozoa</taxon>
        <taxon>Arthropoda</taxon>
        <taxon>Hexapoda</taxon>
        <taxon>Insecta</taxon>
        <taxon>Pterygota</taxon>
        <taxon>Neoptera</taxon>
        <taxon>Endopterygota</taxon>
        <taxon>Coleoptera</taxon>
        <taxon>Polyphaga</taxon>
        <taxon>Cucujiformia</taxon>
        <taxon>Tenebrionidae</taxon>
        <taxon>Tenebrionidae incertae sedis</taxon>
        <taxon>Tribolium</taxon>
    </lineage>
</organism>
<evidence type="ECO:0000256" key="8">
    <source>
        <dbReference type="RuleBase" id="RU363108"/>
    </source>
</evidence>
<dbReference type="PANTHER" id="PTHR21143">
    <property type="entry name" value="INVERTEBRATE GUSTATORY RECEPTOR"/>
    <property type="match status" value="1"/>
</dbReference>
<dbReference type="GO" id="GO:0005886">
    <property type="term" value="C:plasma membrane"/>
    <property type="evidence" value="ECO:0007669"/>
    <property type="project" value="UniProtKB-SubCell"/>
</dbReference>
<dbReference type="PhylomeDB" id="D6WBU7"/>
<feature type="transmembrane region" description="Helical" evidence="8">
    <location>
        <begin position="229"/>
        <end position="253"/>
    </location>
</feature>
<reference evidence="9 10" key="1">
    <citation type="journal article" date="2008" name="Nature">
        <title>The genome of the model beetle and pest Tribolium castaneum.</title>
        <authorList>
            <consortium name="Tribolium Genome Sequencing Consortium"/>
            <person name="Richards S."/>
            <person name="Gibbs R.A."/>
            <person name="Weinstock G.M."/>
            <person name="Brown S.J."/>
            <person name="Denell R."/>
            <person name="Beeman R.W."/>
            <person name="Gibbs R."/>
            <person name="Beeman R.W."/>
            <person name="Brown S.J."/>
            <person name="Bucher G."/>
            <person name="Friedrich M."/>
            <person name="Grimmelikhuijzen C.J."/>
            <person name="Klingler M."/>
            <person name="Lorenzen M."/>
            <person name="Richards S."/>
            <person name="Roth S."/>
            <person name="Schroder R."/>
            <person name="Tautz D."/>
            <person name="Zdobnov E.M."/>
            <person name="Muzny D."/>
            <person name="Gibbs R.A."/>
            <person name="Weinstock G.M."/>
            <person name="Attaway T."/>
            <person name="Bell S."/>
            <person name="Buhay C.J."/>
            <person name="Chandrabose M.N."/>
            <person name="Chavez D."/>
            <person name="Clerk-Blankenburg K.P."/>
            <person name="Cree A."/>
            <person name="Dao M."/>
            <person name="Davis C."/>
            <person name="Chacko J."/>
            <person name="Dinh H."/>
            <person name="Dugan-Rocha S."/>
            <person name="Fowler G."/>
            <person name="Garner T.T."/>
            <person name="Garnes J."/>
            <person name="Gnirke A."/>
            <person name="Hawes A."/>
            <person name="Hernandez J."/>
            <person name="Hines S."/>
            <person name="Holder M."/>
            <person name="Hume J."/>
            <person name="Jhangiani S.N."/>
            <person name="Joshi V."/>
            <person name="Khan Z.M."/>
            <person name="Jackson L."/>
            <person name="Kovar C."/>
            <person name="Kowis A."/>
            <person name="Lee S."/>
            <person name="Lewis L.R."/>
            <person name="Margolis J."/>
            <person name="Morgan M."/>
            <person name="Nazareth L.V."/>
            <person name="Nguyen N."/>
            <person name="Okwuonu G."/>
            <person name="Parker D."/>
            <person name="Richards S."/>
            <person name="Ruiz S.J."/>
            <person name="Santibanez J."/>
            <person name="Savard J."/>
            <person name="Scherer S.E."/>
            <person name="Schneider B."/>
            <person name="Sodergren E."/>
            <person name="Tautz D."/>
            <person name="Vattahil S."/>
            <person name="Villasana D."/>
            <person name="White C.S."/>
            <person name="Wright R."/>
            <person name="Park Y."/>
            <person name="Beeman R.W."/>
            <person name="Lord J."/>
            <person name="Oppert B."/>
            <person name="Lorenzen M."/>
            <person name="Brown S."/>
            <person name="Wang L."/>
            <person name="Savard J."/>
            <person name="Tautz D."/>
            <person name="Richards S."/>
            <person name="Weinstock G."/>
            <person name="Gibbs R.A."/>
            <person name="Liu Y."/>
            <person name="Worley K."/>
            <person name="Weinstock G."/>
            <person name="Elsik C.G."/>
            <person name="Reese J.T."/>
            <person name="Elhaik E."/>
            <person name="Landan G."/>
            <person name="Graur D."/>
            <person name="Arensburger P."/>
            <person name="Atkinson P."/>
            <person name="Beeman R.W."/>
            <person name="Beidler J."/>
            <person name="Brown S.J."/>
            <person name="Demuth J.P."/>
            <person name="Drury D.W."/>
            <person name="Du Y.Z."/>
            <person name="Fujiwara H."/>
            <person name="Lorenzen M."/>
            <person name="Maselli V."/>
            <person name="Osanai M."/>
            <person name="Park Y."/>
            <person name="Robertson H.M."/>
            <person name="Tu Z."/>
            <person name="Wang J.J."/>
            <person name="Wang S."/>
            <person name="Richards S."/>
            <person name="Song H."/>
            <person name="Zhang L."/>
            <person name="Sodergren E."/>
            <person name="Werner D."/>
            <person name="Stanke M."/>
            <person name="Morgenstern B."/>
            <person name="Solovyev V."/>
            <person name="Kosarev P."/>
            <person name="Brown G."/>
            <person name="Chen H.C."/>
            <person name="Ermolaeva O."/>
            <person name="Hlavina W."/>
            <person name="Kapustin Y."/>
            <person name="Kiryutin B."/>
            <person name="Kitts P."/>
            <person name="Maglott D."/>
            <person name="Pruitt K."/>
            <person name="Sapojnikov V."/>
            <person name="Souvorov A."/>
            <person name="Mackey A.J."/>
            <person name="Waterhouse R.M."/>
            <person name="Wyder S."/>
            <person name="Zdobnov E.M."/>
            <person name="Zdobnov E.M."/>
            <person name="Wyder S."/>
            <person name="Kriventseva E.V."/>
            <person name="Kadowaki T."/>
            <person name="Bork P."/>
            <person name="Aranda M."/>
            <person name="Bao R."/>
            <person name="Beermann A."/>
            <person name="Berns N."/>
            <person name="Bolognesi R."/>
            <person name="Bonneton F."/>
            <person name="Bopp D."/>
            <person name="Brown S.J."/>
            <person name="Bucher G."/>
            <person name="Butts T."/>
            <person name="Chaumot A."/>
            <person name="Denell R.E."/>
            <person name="Ferrier D.E."/>
            <person name="Friedrich M."/>
            <person name="Gordon C.M."/>
            <person name="Jindra M."/>
            <person name="Klingler M."/>
            <person name="Lan Q."/>
            <person name="Lattorff H.M."/>
            <person name="Laudet V."/>
            <person name="von Levetsow C."/>
            <person name="Liu Z."/>
            <person name="Lutz R."/>
            <person name="Lynch J.A."/>
            <person name="da Fonseca R.N."/>
            <person name="Posnien N."/>
            <person name="Reuter R."/>
            <person name="Roth S."/>
            <person name="Savard J."/>
            <person name="Schinko J.B."/>
            <person name="Schmitt C."/>
            <person name="Schoppmeier M."/>
            <person name="Schroder R."/>
            <person name="Shippy T.D."/>
            <person name="Simonnet F."/>
            <person name="Marques-Souza H."/>
            <person name="Tautz D."/>
            <person name="Tomoyasu Y."/>
            <person name="Trauner J."/>
            <person name="Van der Zee M."/>
            <person name="Vervoort M."/>
            <person name="Wittkopp N."/>
            <person name="Wimmer E.A."/>
            <person name="Yang X."/>
            <person name="Jones A.K."/>
            <person name="Sattelle D.B."/>
            <person name="Ebert P.R."/>
            <person name="Nelson D."/>
            <person name="Scott J.G."/>
            <person name="Beeman R.W."/>
            <person name="Muthukrishnan S."/>
            <person name="Kramer K.J."/>
            <person name="Arakane Y."/>
            <person name="Beeman R.W."/>
            <person name="Zhu Q."/>
            <person name="Hogenkamp D."/>
            <person name="Dixit R."/>
            <person name="Oppert B."/>
            <person name="Jiang H."/>
            <person name="Zou Z."/>
            <person name="Marshall J."/>
            <person name="Elpidina E."/>
            <person name="Vinokurov K."/>
            <person name="Oppert C."/>
            <person name="Zou Z."/>
            <person name="Evans J."/>
            <person name="Lu Z."/>
            <person name="Zhao P."/>
            <person name="Sumathipala N."/>
            <person name="Altincicek B."/>
            <person name="Vilcinskas A."/>
            <person name="Williams M."/>
            <person name="Hultmark D."/>
            <person name="Hetru C."/>
            <person name="Jiang H."/>
            <person name="Grimmelikhuijzen C.J."/>
            <person name="Hauser F."/>
            <person name="Cazzamali G."/>
            <person name="Williamson M."/>
            <person name="Park Y."/>
            <person name="Li B."/>
            <person name="Tanaka Y."/>
            <person name="Predel R."/>
            <person name="Neupert S."/>
            <person name="Schachtner J."/>
            <person name="Verleyen P."/>
            <person name="Raible F."/>
            <person name="Bork P."/>
            <person name="Friedrich M."/>
            <person name="Walden K.K."/>
            <person name="Robertson H.M."/>
            <person name="Angeli S."/>
            <person name="Foret S."/>
            <person name="Bucher G."/>
            <person name="Schuetz S."/>
            <person name="Maleszka R."/>
            <person name="Wimmer E.A."/>
            <person name="Beeman R.W."/>
            <person name="Lorenzen M."/>
            <person name="Tomoyasu Y."/>
            <person name="Miller S.C."/>
            <person name="Grossmann D."/>
            <person name="Bucher G."/>
        </authorList>
    </citation>
    <scope>NUCLEOTIDE SEQUENCE [LARGE SCALE GENOMIC DNA]</scope>
    <source>
        <strain evidence="9 10">Georgia GA2</strain>
    </source>
</reference>
<dbReference type="PANTHER" id="PTHR21143:SF133">
    <property type="entry name" value="GUSTATORY AND PHEROMONE RECEPTOR 32A-RELATED"/>
    <property type="match status" value="1"/>
</dbReference>
<gene>
    <name evidence="9" type="primary">TcGr176</name>
    <name evidence="9" type="ORF">TcasGA2_TC030263</name>
</gene>
<keyword evidence="5 8" id="KW-0472">Membrane</keyword>
<evidence type="ECO:0000256" key="1">
    <source>
        <dbReference type="ARBA" id="ARBA00004651"/>
    </source>
</evidence>
<proteinExistence type="inferred from homology"/>
<dbReference type="EMBL" id="KQ971314">
    <property type="protein sequence ID" value="EEZ99400.1"/>
    <property type="molecule type" value="Genomic_DNA"/>
</dbReference>
<dbReference type="GO" id="GO:0030424">
    <property type="term" value="C:axon"/>
    <property type="evidence" value="ECO:0000318"/>
    <property type="project" value="GO_Central"/>
</dbReference>
<sequence length="370" mass="43631">MWWRPRNVSDYERLIFKVWKYTGLPVFEIKRLGNSQTVIVHLYFYILLVLVCLGVINVSVFLIFCETKVDSYRIQMQIFLFAVVTCQNIFFTLFFYIRRNNVATLLTKFLTTEKIFLACFPKFGCLEVGAKLAKYLLIKVLYTLTMIIGDCLYLVKDRQDYLFRFCFFPQLVFFYVAEATLIFFVFLISKFYTEFGSSLKRNKQSLTKICSLYWAIRDLSRETNQTLQFVILLKFATDLFLMGNDLFFGTHYIMGMGLDNKFSFVYVFVIIVVWCVFILYVDITVTYVFDKNAEEEVHLIHSIEENVLNGEHFVPYKYDEILNIRSGLISPTYSLYGFVPLNCKAVYAMISSVVTYLVYLIQFTNHKYVL</sequence>
<dbReference type="InterPro" id="IPR013604">
    <property type="entry name" value="7TM_chemorcpt"/>
</dbReference>
<dbReference type="Pfam" id="PF08395">
    <property type="entry name" value="7tm_7"/>
    <property type="match status" value="1"/>
</dbReference>
<keyword evidence="3 8" id="KW-0812">Transmembrane</keyword>
<dbReference type="AlphaFoldDB" id="D6WBU7"/>
<evidence type="ECO:0000313" key="10">
    <source>
        <dbReference type="Proteomes" id="UP000007266"/>
    </source>
</evidence>
<evidence type="ECO:0000256" key="7">
    <source>
        <dbReference type="ARBA" id="ARBA00023224"/>
    </source>
</evidence>
<dbReference type="Proteomes" id="UP000007266">
    <property type="component" value="Linkage group 2"/>
</dbReference>
<keyword evidence="6 8" id="KW-0675">Receptor</keyword>
<dbReference type="GO" id="GO:0007635">
    <property type="term" value="P:chemosensory behavior"/>
    <property type="evidence" value="ECO:0000318"/>
    <property type="project" value="GO_Central"/>
</dbReference>
<dbReference type="GO" id="GO:0043025">
    <property type="term" value="C:neuronal cell body"/>
    <property type="evidence" value="ECO:0000318"/>
    <property type="project" value="GO_Central"/>
</dbReference>
<evidence type="ECO:0000256" key="5">
    <source>
        <dbReference type="ARBA" id="ARBA00023136"/>
    </source>
</evidence>
<feature type="transmembrane region" description="Helical" evidence="8">
    <location>
        <begin position="42"/>
        <end position="65"/>
    </location>
</feature>
<dbReference type="GO" id="GO:0030425">
    <property type="term" value="C:dendrite"/>
    <property type="evidence" value="ECO:0000318"/>
    <property type="project" value="GO_Central"/>
</dbReference>
<comment type="subcellular location">
    <subcellularLocation>
        <location evidence="1 8">Cell membrane</location>
        <topology evidence="1 8">Multi-pass membrane protein</topology>
    </subcellularLocation>
</comment>
<feature type="transmembrane region" description="Helical" evidence="8">
    <location>
        <begin position="167"/>
        <end position="188"/>
    </location>
</feature>
<evidence type="ECO:0000256" key="2">
    <source>
        <dbReference type="ARBA" id="ARBA00022475"/>
    </source>
</evidence>